<accession>A0A8B6DJB8</accession>
<dbReference type="Proteomes" id="UP000596742">
    <property type="component" value="Unassembled WGS sequence"/>
</dbReference>
<evidence type="ECO:0000256" key="3">
    <source>
        <dbReference type="PROSITE-ProRule" id="PRU00555"/>
    </source>
</evidence>
<dbReference type="SUPFAM" id="SSF52151">
    <property type="entry name" value="FabD/lysophospholipase-like"/>
    <property type="match status" value="1"/>
</dbReference>
<dbReference type="InterPro" id="IPR002642">
    <property type="entry name" value="LysoPLipase_cat_dom"/>
</dbReference>
<gene>
    <name evidence="5" type="ORF">MGAL_10B010194</name>
</gene>
<dbReference type="PANTHER" id="PTHR10728:SF39">
    <property type="entry name" value="CYTOSOLIC PHOSPHOLIPASE A2 GAMMA"/>
    <property type="match status" value="1"/>
</dbReference>
<dbReference type="GO" id="GO:0047498">
    <property type="term" value="F:calcium-dependent phospholipase A2 activity"/>
    <property type="evidence" value="ECO:0007669"/>
    <property type="project" value="TreeGrafter"/>
</dbReference>
<dbReference type="GO" id="GO:0005654">
    <property type="term" value="C:nucleoplasm"/>
    <property type="evidence" value="ECO:0007669"/>
    <property type="project" value="TreeGrafter"/>
</dbReference>
<dbReference type="Gene3D" id="3.40.1090.10">
    <property type="entry name" value="Cytosolic phospholipase A2 catalytic domain"/>
    <property type="match status" value="1"/>
</dbReference>
<dbReference type="GO" id="GO:0046475">
    <property type="term" value="P:glycerophospholipid catabolic process"/>
    <property type="evidence" value="ECO:0007669"/>
    <property type="project" value="TreeGrafter"/>
</dbReference>
<comment type="caution">
    <text evidence="5">The sequence shown here is derived from an EMBL/GenBank/DDBJ whole genome shotgun (WGS) entry which is preliminary data.</text>
</comment>
<dbReference type="PANTHER" id="PTHR10728">
    <property type="entry name" value="CYTOSOLIC PHOSPHOLIPASE A2"/>
    <property type="match status" value="1"/>
</dbReference>
<name>A0A8B6DJB8_MYTGA</name>
<dbReference type="AlphaFoldDB" id="A0A8B6DJB8"/>
<keyword evidence="2 3" id="KW-0443">Lipid metabolism</keyword>
<dbReference type="GO" id="GO:0005829">
    <property type="term" value="C:cytosol"/>
    <property type="evidence" value="ECO:0007669"/>
    <property type="project" value="TreeGrafter"/>
</dbReference>
<proteinExistence type="predicted"/>
<evidence type="ECO:0000256" key="2">
    <source>
        <dbReference type="ARBA" id="ARBA00023098"/>
    </source>
</evidence>
<feature type="domain" description="PLA2c" evidence="4">
    <location>
        <begin position="1"/>
        <end position="171"/>
    </location>
</feature>
<evidence type="ECO:0000259" key="4">
    <source>
        <dbReference type="PROSITE" id="PS51210"/>
    </source>
</evidence>
<evidence type="ECO:0000256" key="1">
    <source>
        <dbReference type="ARBA" id="ARBA00022801"/>
    </source>
</evidence>
<protein>
    <recommendedName>
        <fullName evidence="4">PLA2c domain-containing protein</fullName>
    </recommendedName>
</protein>
<keyword evidence="3" id="KW-0442">Lipid degradation</keyword>
<dbReference type="GO" id="GO:0005509">
    <property type="term" value="F:calcium ion binding"/>
    <property type="evidence" value="ECO:0007669"/>
    <property type="project" value="TreeGrafter"/>
</dbReference>
<dbReference type="PROSITE" id="PS51210">
    <property type="entry name" value="PLA2C"/>
    <property type="match status" value="1"/>
</dbReference>
<dbReference type="EMBL" id="UYJE01003462">
    <property type="protein sequence ID" value="VDI19540.1"/>
    <property type="molecule type" value="Genomic_DNA"/>
</dbReference>
<dbReference type="GO" id="GO:0005544">
    <property type="term" value="F:calcium-dependent phospholipid binding"/>
    <property type="evidence" value="ECO:0007669"/>
    <property type="project" value="TreeGrafter"/>
</dbReference>
<keyword evidence="1 3" id="KW-0378">Hydrolase</keyword>
<evidence type="ECO:0000313" key="5">
    <source>
        <dbReference type="EMBL" id="VDI19540.1"/>
    </source>
</evidence>
<dbReference type="OrthoDB" id="270970at2759"/>
<keyword evidence="6" id="KW-1185">Reference proteome</keyword>
<dbReference type="InterPro" id="IPR016035">
    <property type="entry name" value="Acyl_Trfase/lysoPLipase"/>
</dbReference>
<reference evidence="5" key="1">
    <citation type="submission" date="2018-11" db="EMBL/GenBank/DDBJ databases">
        <authorList>
            <person name="Alioto T."/>
            <person name="Alioto T."/>
        </authorList>
    </citation>
    <scope>NUCLEOTIDE SEQUENCE</scope>
</reference>
<sequence>MNNDVTDEIDFNNDYMMLVDAGLSFNSPYPLVLHGERKVDIIISFDWSDRGEDTYWPFEELEKAEQWAKERRVPFPDLTTRLQEIKEDWEKGIYEEVYIFRGQSAPTIVHFVMINKSFRRVEDASSDFDILPEYKTLRFGYSEKEFLKFSKLVRHNVIQNRNFFILFSGEG</sequence>
<dbReference type="GO" id="GO:0005635">
    <property type="term" value="C:nuclear envelope"/>
    <property type="evidence" value="ECO:0007669"/>
    <property type="project" value="TreeGrafter"/>
</dbReference>
<organism evidence="5 6">
    <name type="scientific">Mytilus galloprovincialis</name>
    <name type="common">Mediterranean mussel</name>
    <dbReference type="NCBI Taxonomy" id="29158"/>
    <lineage>
        <taxon>Eukaryota</taxon>
        <taxon>Metazoa</taxon>
        <taxon>Spiralia</taxon>
        <taxon>Lophotrochozoa</taxon>
        <taxon>Mollusca</taxon>
        <taxon>Bivalvia</taxon>
        <taxon>Autobranchia</taxon>
        <taxon>Pteriomorphia</taxon>
        <taxon>Mytilida</taxon>
        <taxon>Mytiloidea</taxon>
        <taxon>Mytilidae</taxon>
        <taxon>Mytilinae</taxon>
        <taxon>Mytilus</taxon>
    </lineage>
</organism>
<evidence type="ECO:0000313" key="6">
    <source>
        <dbReference type="Proteomes" id="UP000596742"/>
    </source>
</evidence>